<protein>
    <submittedName>
        <fullName evidence="1">Uncharacterized protein</fullName>
    </submittedName>
</protein>
<organism evidence="1 2">
    <name type="scientific">Caballeronia udeis</name>
    <dbReference type="NCBI Taxonomy" id="1232866"/>
    <lineage>
        <taxon>Bacteria</taxon>
        <taxon>Pseudomonadati</taxon>
        <taxon>Pseudomonadota</taxon>
        <taxon>Betaproteobacteria</taxon>
        <taxon>Burkholderiales</taxon>
        <taxon>Burkholderiaceae</taxon>
        <taxon>Caballeronia</taxon>
    </lineage>
</organism>
<reference evidence="1 2" key="1">
    <citation type="submission" date="2016-01" db="EMBL/GenBank/DDBJ databases">
        <authorList>
            <person name="Oliw E.H."/>
        </authorList>
    </citation>
    <scope>NUCLEOTIDE SEQUENCE [LARGE SCALE GENOMIC DNA]</scope>
    <source>
        <strain evidence="1">LMG 27134</strain>
    </source>
</reference>
<gene>
    <name evidence="1" type="ORF">AWB69_07675</name>
</gene>
<evidence type="ECO:0000313" key="1">
    <source>
        <dbReference type="EMBL" id="SAL67210.1"/>
    </source>
</evidence>
<dbReference type="AlphaFoldDB" id="A0A158JFT2"/>
<sequence length="42" mass="4547">MGELVNARLAVVRFTRLLVDLGHQLARECAQLIGVQGIEISG</sequence>
<dbReference type="EMBL" id="FCOK02000083">
    <property type="protein sequence ID" value="SAL67210.1"/>
    <property type="molecule type" value="Genomic_DNA"/>
</dbReference>
<accession>A0A158JFT2</accession>
<dbReference type="Proteomes" id="UP000054683">
    <property type="component" value="Unassembled WGS sequence"/>
</dbReference>
<evidence type="ECO:0000313" key="2">
    <source>
        <dbReference type="Proteomes" id="UP000054683"/>
    </source>
</evidence>
<name>A0A158JFT2_9BURK</name>
<proteinExistence type="predicted"/>